<protein>
    <submittedName>
        <fullName evidence="3">GNAT family N-acetyltransferase</fullName>
    </submittedName>
</protein>
<keyword evidence="1 3" id="KW-0808">Transferase</keyword>
<organism evidence="3 4">
    <name type="scientific">Streptomyces albus</name>
    <dbReference type="NCBI Taxonomy" id="1888"/>
    <lineage>
        <taxon>Bacteria</taxon>
        <taxon>Bacillati</taxon>
        <taxon>Actinomycetota</taxon>
        <taxon>Actinomycetes</taxon>
        <taxon>Kitasatosporales</taxon>
        <taxon>Streptomycetaceae</taxon>
        <taxon>Streptomyces</taxon>
    </lineage>
</organism>
<evidence type="ECO:0000313" key="4">
    <source>
        <dbReference type="Proteomes" id="UP000298111"/>
    </source>
</evidence>
<dbReference type="CDD" id="cd04301">
    <property type="entry name" value="NAT_SF"/>
    <property type="match status" value="1"/>
</dbReference>
<accession>A0A6C1CGE0</accession>
<reference evidence="3 4" key="1">
    <citation type="submission" date="2018-10" db="EMBL/GenBank/DDBJ databases">
        <title>Isolation of pseudouridimycin from Streptomyces albus DSM 40763.</title>
        <authorList>
            <person name="Rosenqvist P."/>
            <person name="Metsae-Ketelae M."/>
            <person name="Virta P."/>
        </authorList>
    </citation>
    <scope>NUCLEOTIDE SEQUENCE [LARGE SCALE GENOMIC DNA]</scope>
    <source>
        <strain evidence="3 4">DSM 40763</strain>
    </source>
</reference>
<dbReference type="InterPro" id="IPR000182">
    <property type="entry name" value="GNAT_dom"/>
</dbReference>
<dbReference type="EMBL" id="RCIY01000040">
    <property type="protein sequence ID" value="TGG86550.1"/>
    <property type="molecule type" value="Genomic_DNA"/>
</dbReference>
<evidence type="ECO:0000256" key="2">
    <source>
        <dbReference type="ARBA" id="ARBA00023315"/>
    </source>
</evidence>
<dbReference type="PROSITE" id="PS51186">
    <property type="entry name" value="GNAT"/>
    <property type="match status" value="1"/>
</dbReference>
<sequence>MPKLRQAHVSDHSTLVLCVQRWWGDSRTPEQARELSRLLPRLFLQYFATTSLVAEDEQGIRAFLVGFHSADDERSAYIHFVGVDPRLRGRGLARELYSAFFRRAAAAGRREVRAITSPGNTGSLAFHRAMGFALEEGDRRIDGLPVHTDYDGPGEHRVCFRKTLVDEPSAPASTR</sequence>
<gene>
    <name evidence="3" type="ORF">D8771_06715</name>
</gene>
<name>A0A6C1CGE0_9ACTN</name>
<keyword evidence="2" id="KW-0012">Acyltransferase</keyword>
<comment type="caution">
    <text evidence="3">The sequence shown here is derived from an EMBL/GenBank/DDBJ whole genome shotgun (WGS) entry which is preliminary data.</text>
</comment>
<evidence type="ECO:0000256" key="1">
    <source>
        <dbReference type="ARBA" id="ARBA00022679"/>
    </source>
</evidence>
<dbReference type="InterPro" id="IPR016181">
    <property type="entry name" value="Acyl_CoA_acyltransferase"/>
</dbReference>
<dbReference type="AlphaFoldDB" id="A0A6C1CGE0"/>
<dbReference type="Pfam" id="PF00583">
    <property type="entry name" value="Acetyltransf_1"/>
    <property type="match status" value="1"/>
</dbReference>
<dbReference type="PANTHER" id="PTHR43877:SF2">
    <property type="entry name" value="AMINOALKYLPHOSPHONATE N-ACETYLTRANSFERASE-RELATED"/>
    <property type="match status" value="1"/>
</dbReference>
<dbReference type="PANTHER" id="PTHR43877">
    <property type="entry name" value="AMINOALKYLPHOSPHONATE N-ACETYLTRANSFERASE-RELATED-RELATED"/>
    <property type="match status" value="1"/>
</dbReference>
<evidence type="ECO:0000313" key="3">
    <source>
        <dbReference type="EMBL" id="TGG86550.1"/>
    </source>
</evidence>
<proteinExistence type="predicted"/>
<dbReference type="GO" id="GO:0016747">
    <property type="term" value="F:acyltransferase activity, transferring groups other than amino-acyl groups"/>
    <property type="evidence" value="ECO:0007669"/>
    <property type="project" value="InterPro"/>
</dbReference>
<dbReference type="InterPro" id="IPR050832">
    <property type="entry name" value="Bact_Acetyltransf"/>
</dbReference>
<dbReference type="Gene3D" id="3.40.630.30">
    <property type="match status" value="1"/>
</dbReference>
<dbReference type="PIRSF" id="PIRSF037663">
    <property type="entry name" value="Acetyltransf_GNAT_prd"/>
    <property type="match status" value="1"/>
</dbReference>
<dbReference type="InterPro" id="IPR017255">
    <property type="entry name" value="AcTrfase_GNAT_prd"/>
</dbReference>
<dbReference type="Proteomes" id="UP000298111">
    <property type="component" value="Unassembled WGS sequence"/>
</dbReference>
<dbReference type="SUPFAM" id="SSF55729">
    <property type="entry name" value="Acyl-CoA N-acyltransferases (Nat)"/>
    <property type="match status" value="1"/>
</dbReference>